<gene>
    <name evidence="1" type="ORF">CLUMA_CG018347</name>
</gene>
<dbReference type="AlphaFoldDB" id="A0A1J1J0I5"/>
<keyword evidence="2" id="KW-1185">Reference proteome</keyword>
<evidence type="ECO:0000313" key="1">
    <source>
        <dbReference type="EMBL" id="CRL05308.1"/>
    </source>
</evidence>
<name>A0A1J1J0I5_9DIPT</name>
<organism evidence="1 2">
    <name type="scientific">Clunio marinus</name>
    <dbReference type="NCBI Taxonomy" id="568069"/>
    <lineage>
        <taxon>Eukaryota</taxon>
        <taxon>Metazoa</taxon>
        <taxon>Ecdysozoa</taxon>
        <taxon>Arthropoda</taxon>
        <taxon>Hexapoda</taxon>
        <taxon>Insecta</taxon>
        <taxon>Pterygota</taxon>
        <taxon>Neoptera</taxon>
        <taxon>Endopterygota</taxon>
        <taxon>Diptera</taxon>
        <taxon>Nematocera</taxon>
        <taxon>Chironomoidea</taxon>
        <taxon>Chironomidae</taxon>
        <taxon>Clunio</taxon>
    </lineage>
</organism>
<accession>A0A1J1J0I5</accession>
<dbReference type="EMBL" id="CVRI01000064">
    <property type="protein sequence ID" value="CRL05308.1"/>
    <property type="molecule type" value="Genomic_DNA"/>
</dbReference>
<sequence length="103" mass="12283">MLHSLSKSLFLVFGIWSRKADDYFRKASDRIYCEAYCFHVLNSDWTCPCLRSQFYVQICVDSSLVSYHNSSDRKYDKNGFMHRKFNYNDLPVSPTFTTRLHFD</sequence>
<evidence type="ECO:0000313" key="2">
    <source>
        <dbReference type="Proteomes" id="UP000183832"/>
    </source>
</evidence>
<protein>
    <submittedName>
        <fullName evidence="1">CLUMA_CG018347, isoform A</fullName>
    </submittedName>
</protein>
<dbReference type="Proteomes" id="UP000183832">
    <property type="component" value="Unassembled WGS sequence"/>
</dbReference>
<reference evidence="1 2" key="1">
    <citation type="submission" date="2015-04" db="EMBL/GenBank/DDBJ databases">
        <authorList>
            <person name="Syromyatnikov M.Y."/>
            <person name="Popov V.N."/>
        </authorList>
    </citation>
    <scope>NUCLEOTIDE SEQUENCE [LARGE SCALE GENOMIC DNA]</scope>
</reference>
<proteinExistence type="predicted"/>